<evidence type="ECO:0000256" key="1">
    <source>
        <dbReference type="SAM" id="MobiDB-lite"/>
    </source>
</evidence>
<comment type="caution">
    <text evidence="2">The sequence shown here is derived from an EMBL/GenBank/DDBJ whole genome shotgun (WGS) entry which is preliminary data.</text>
</comment>
<feature type="region of interest" description="Disordered" evidence="1">
    <location>
        <begin position="285"/>
        <end position="306"/>
    </location>
</feature>
<gene>
    <name evidence="2" type="ORF">Moror_694</name>
</gene>
<dbReference type="EMBL" id="AWSO01002172">
    <property type="protein sequence ID" value="ESK81900.1"/>
    <property type="molecule type" value="Genomic_DNA"/>
</dbReference>
<evidence type="ECO:0000313" key="2">
    <source>
        <dbReference type="EMBL" id="ESK81900.1"/>
    </source>
</evidence>
<keyword evidence="3" id="KW-1185">Reference proteome</keyword>
<protein>
    <submittedName>
        <fullName evidence="2">Uncharacterized protein</fullName>
    </submittedName>
</protein>
<reference evidence="2 3" key="1">
    <citation type="journal article" date="2014" name="BMC Genomics">
        <title>Genome and secretome analysis of the hemibiotrophic fungal pathogen, Moniliophthora roreri, which causes frosty pod rot disease of cacao: mechanisms of the biotrophic and necrotrophic phases.</title>
        <authorList>
            <person name="Meinhardt L.W."/>
            <person name="Costa G.G.L."/>
            <person name="Thomazella D.P.T."/>
            <person name="Teixeira P.J.P.L."/>
            <person name="Carazzolle M.F."/>
            <person name="Schuster S.C."/>
            <person name="Carlson J.E."/>
            <person name="Guiltinan M.J."/>
            <person name="Mieczkowski P."/>
            <person name="Farmer A."/>
            <person name="Ramaraj T."/>
            <person name="Crozier J."/>
            <person name="Davis R.E."/>
            <person name="Shao J."/>
            <person name="Melnick R.L."/>
            <person name="Pereira G.A.G."/>
            <person name="Bailey B.A."/>
        </authorList>
    </citation>
    <scope>NUCLEOTIDE SEQUENCE [LARGE SCALE GENOMIC DNA]</scope>
    <source>
        <strain evidence="2 3">MCA 2997</strain>
    </source>
</reference>
<dbReference type="KEGG" id="mrr:Moror_694"/>
<accession>V2WNV2</accession>
<organism evidence="2 3">
    <name type="scientific">Moniliophthora roreri (strain MCA 2997)</name>
    <name type="common">Cocoa frosty pod rot fungus</name>
    <name type="synonym">Crinipellis roreri</name>
    <dbReference type="NCBI Taxonomy" id="1381753"/>
    <lineage>
        <taxon>Eukaryota</taxon>
        <taxon>Fungi</taxon>
        <taxon>Dikarya</taxon>
        <taxon>Basidiomycota</taxon>
        <taxon>Agaricomycotina</taxon>
        <taxon>Agaricomycetes</taxon>
        <taxon>Agaricomycetidae</taxon>
        <taxon>Agaricales</taxon>
        <taxon>Marasmiineae</taxon>
        <taxon>Marasmiaceae</taxon>
        <taxon>Moniliophthora</taxon>
    </lineage>
</organism>
<sequence>MERISPKTPTSKYQYVLNRITHAFIERDGELDEYLDSFDNSAQDIPKILIKEYPDLIVALPTPGVPWNRSWSFHGHPQISADEREQGREVVIDGELVAAVVDVLNGHVVLEEIAKYSVLFLYIATEFHELQHYLVSQLLPFVKKTPRLVDRMSTIKPNSGEAGLHFERHMLGYVPTAVWEGSNFGDPKQIVRLEGVIRRRENGFNNEYGWPLGEGILFTLLKSLVGRVVEGNLSGWVPAFPILGKAGFPPGSTSDATLLLERPKLGMNEIRAHCLSECWLEDPTISDSESASPDPDQNPLDFRSIDRKGHNQVELTGLGIRGISFRDEESGLCRWSRSMSTCIPDGDEEP</sequence>
<evidence type="ECO:0000313" key="3">
    <source>
        <dbReference type="Proteomes" id="UP000017559"/>
    </source>
</evidence>
<dbReference type="Proteomes" id="UP000017559">
    <property type="component" value="Unassembled WGS sequence"/>
</dbReference>
<dbReference type="AlphaFoldDB" id="V2WNV2"/>
<dbReference type="HOGENOM" id="CLU_792475_0_0_1"/>
<name>V2WNV2_MONRO</name>
<proteinExistence type="predicted"/>